<dbReference type="GO" id="GO:0005886">
    <property type="term" value="C:plasma membrane"/>
    <property type="evidence" value="ECO:0007669"/>
    <property type="project" value="UniProtKB-SubCell"/>
</dbReference>
<dbReference type="InterPro" id="IPR032816">
    <property type="entry name" value="VTT_dom"/>
</dbReference>
<sequence>MNVPFVGINITVDQIVSWLNDYAGLGPLPGILLPFFEAMLPFLPLVLFVMGNAAAFGLWQGFLFSWIGTVLGALVIYFVIRKLKDTKPFHFLRKKEQFQRLADWVERHGFGPLFLLYCFPFSPSALINLVAGLSNISKKQFTLAVVLGKMVMVFFISLVGQDLVTLIREPQKLLVFLVVMGGMWLIGKIIERRLQAG</sequence>
<dbReference type="STRING" id="1305675.BFG57_16080"/>
<dbReference type="PANTHER" id="PTHR12677">
    <property type="entry name" value="GOLGI APPARATUS MEMBRANE PROTEIN TVP38-RELATED"/>
    <property type="match status" value="1"/>
</dbReference>
<feature type="transmembrane region" description="Helical" evidence="6">
    <location>
        <begin position="62"/>
        <end position="80"/>
    </location>
</feature>
<comment type="subcellular location">
    <subcellularLocation>
        <location evidence="1 6">Cell membrane</location>
        <topology evidence="1 6">Multi-pass membrane protein</topology>
    </subcellularLocation>
</comment>
<keyword evidence="3 6" id="KW-0812">Transmembrane</keyword>
<evidence type="ECO:0000256" key="3">
    <source>
        <dbReference type="ARBA" id="ARBA00022692"/>
    </source>
</evidence>
<evidence type="ECO:0000256" key="4">
    <source>
        <dbReference type="ARBA" id="ARBA00022989"/>
    </source>
</evidence>
<keyword evidence="2 6" id="KW-1003">Cell membrane</keyword>
<feature type="transmembrane region" description="Helical" evidence="6">
    <location>
        <begin position="114"/>
        <end position="134"/>
    </location>
</feature>
<dbReference type="AlphaFoldDB" id="A0A1E5LEA4"/>
<protein>
    <recommendedName>
        <fullName evidence="6">TVP38/TMEM64 family membrane protein</fullName>
    </recommendedName>
</protein>
<dbReference type="Proteomes" id="UP000095209">
    <property type="component" value="Unassembled WGS sequence"/>
</dbReference>
<dbReference type="InterPro" id="IPR015414">
    <property type="entry name" value="TMEM64"/>
</dbReference>
<keyword evidence="5 6" id="KW-0472">Membrane</keyword>
<organism evidence="8 9">
    <name type="scientific">Bacillus solimangrovi</name>
    <dbReference type="NCBI Taxonomy" id="1305675"/>
    <lineage>
        <taxon>Bacteria</taxon>
        <taxon>Bacillati</taxon>
        <taxon>Bacillota</taxon>
        <taxon>Bacilli</taxon>
        <taxon>Bacillales</taxon>
        <taxon>Bacillaceae</taxon>
        <taxon>Bacillus</taxon>
    </lineage>
</organism>
<feature type="transmembrane region" description="Helical" evidence="6">
    <location>
        <begin position="173"/>
        <end position="190"/>
    </location>
</feature>
<name>A0A1E5LEA4_9BACI</name>
<accession>A0A1E5LEA4</accession>
<evidence type="ECO:0000256" key="6">
    <source>
        <dbReference type="RuleBase" id="RU366058"/>
    </source>
</evidence>
<evidence type="ECO:0000256" key="5">
    <source>
        <dbReference type="ARBA" id="ARBA00023136"/>
    </source>
</evidence>
<feature type="domain" description="VTT" evidence="7">
    <location>
        <begin position="44"/>
        <end position="161"/>
    </location>
</feature>
<dbReference type="RefSeq" id="WP_069717574.1">
    <property type="nucleotide sequence ID" value="NZ_MJEH01000029.1"/>
</dbReference>
<comment type="similarity">
    <text evidence="6">Belongs to the TVP38/TMEM64 family.</text>
</comment>
<keyword evidence="4 6" id="KW-1133">Transmembrane helix</keyword>
<evidence type="ECO:0000259" key="7">
    <source>
        <dbReference type="Pfam" id="PF09335"/>
    </source>
</evidence>
<evidence type="ECO:0000313" key="8">
    <source>
        <dbReference type="EMBL" id="OEH92425.1"/>
    </source>
</evidence>
<gene>
    <name evidence="8" type="ORF">BFG57_16080</name>
</gene>
<keyword evidence="9" id="KW-1185">Reference proteome</keyword>
<dbReference type="PANTHER" id="PTHR12677:SF55">
    <property type="entry name" value="UNDECAPRENYL PHOSPHATE TRANSPORTER SAOUHSC_00901-RELATED"/>
    <property type="match status" value="1"/>
</dbReference>
<proteinExistence type="inferred from homology"/>
<feature type="transmembrane region" description="Helical" evidence="6">
    <location>
        <begin position="141"/>
        <end position="161"/>
    </location>
</feature>
<evidence type="ECO:0000256" key="2">
    <source>
        <dbReference type="ARBA" id="ARBA00022475"/>
    </source>
</evidence>
<evidence type="ECO:0000313" key="9">
    <source>
        <dbReference type="Proteomes" id="UP000095209"/>
    </source>
</evidence>
<reference evidence="8 9" key="1">
    <citation type="submission" date="2016-08" db="EMBL/GenBank/DDBJ databases">
        <title>Genome of Bacillus solimangrovi GH2-4.</title>
        <authorList>
            <person name="Lim S."/>
            <person name="Kim B.-C."/>
        </authorList>
    </citation>
    <scope>NUCLEOTIDE SEQUENCE [LARGE SCALE GENOMIC DNA]</scope>
    <source>
        <strain evidence="8 9">GH2-4</strain>
    </source>
</reference>
<comment type="caution">
    <text evidence="8">The sequence shown here is derived from an EMBL/GenBank/DDBJ whole genome shotgun (WGS) entry which is preliminary data.</text>
</comment>
<dbReference type="EMBL" id="MJEH01000029">
    <property type="protein sequence ID" value="OEH92425.1"/>
    <property type="molecule type" value="Genomic_DNA"/>
</dbReference>
<dbReference type="Pfam" id="PF09335">
    <property type="entry name" value="VTT_dom"/>
    <property type="match status" value="1"/>
</dbReference>
<dbReference type="OrthoDB" id="1651121at2"/>
<feature type="transmembrane region" description="Helical" evidence="6">
    <location>
        <begin position="31"/>
        <end position="50"/>
    </location>
</feature>
<evidence type="ECO:0000256" key="1">
    <source>
        <dbReference type="ARBA" id="ARBA00004651"/>
    </source>
</evidence>